<reference evidence="1 2" key="1">
    <citation type="submission" date="2018-05" db="EMBL/GenBank/DDBJ databases">
        <title>Kurthia sibirica genome sequence.</title>
        <authorList>
            <person name="Maclea K.S."/>
            <person name="Goen A.E."/>
        </authorList>
    </citation>
    <scope>NUCLEOTIDE SEQUENCE [LARGE SCALE GENOMIC DNA]</scope>
    <source>
        <strain evidence="1 2">ATCC 49154</strain>
    </source>
</reference>
<dbReference type="Proteomes" id="UP000245938">
    <property type="component" value="Unassembled WGS sequence"/>
</dbReference>
<name>A0A2U3AKB9_9BACL</name>
<protein>
    <submittedName>
        <fullName evidence="1">Uncharacterized protein</fullName>
    </submittedName>
</protein>
<sequence length="95" mass="10622">MGVDEMTTENKRSTLSGKGVEVYLEGAYTRVKANGTLGVNVIPRKRRDINPDAPYAGSYIRTVAFELLLTKVRRFLGTEHTYERMSLLTAVSLIN</sequence>
<gene>
    <name evidence="1" type="ORF">DEX24_10335</name>
</gene>
<accession>A0A2U3AKB9</accession>
<evidence type="ECO:0000313" key="2">
    <source>
        <dbReference type="Proteomes" id="UP000245938"/>
    </source>
</evidence>
<dbReference type="AlphaFoldDB" id="A0A2U3AKB9"/>
<organism evidence="1 2">
    <name type="scientific">Kurthia sibirica</name>
    <dbReference type="NCBI Taxonomy" id="202750"/>
    <lineage>
        <taxon>Bacteria</taxon>
        <taxon>Bacillati</taxon>
        <taxon>Bacillota</taxon>
        <taxon>Bacilli</taxon>
        <taxon>Bacillales</taxon>
        <taxon>Caryophanaceae</taxon>
        <taxon>Kurthia</taxon>
    </lineage>
</organism>
<comment type="caution">
    <text evidence="1">The sequence shown here is derived from an EMBL/GenBank/DDBJ whole genome shotgun (WGS) entry which is preliminary data.</text>
</comment>
<keyword evidence="2" id="KW-1185">Reference proteome</keyword>
<dbReference type="EMBL" id="QFVR01000013">
    <property type="protein sequence ID" value="PWI24963.1"/>
    <property type="molecule type" value="Genomic_DNA"/>
</dbReference>
<evidence type="ECO:0000313" key="1">
    <source>
        <dbReference type="EMBL" id="PWI24963.1"/>
    </source>
</evidence>
<proteinExistence type="predicted"/>